<evidence type="ECO:0000313" key="1">
    <source>
        <dbReference type="EMBL" id="KAL0310374.1"/>
    </source>
</evidence>
<reference evidence="1" key="1">
    <citation type="submission" date="2020-06" db="EMBL/GenBank/DDBJ databases">
        <authorList>
            <person name="Li T."/>
            <person name="Hu X."/>
            <person name="Zhang T."/>
            <person name="Song X."/>
            <person name="Zhang H."/>
            <person name="Dai N."/>
            <person name="Sheng W."/>
            <person name="Hou X."/>
            <person name="Wei L."/>
        </authorList>
    </citation>
    <scope>NUCLEOTIDE SEQUENCE</scope>
    <source>
        <strain evidence="1">KEN8</strain>
        <tissue evidence="1">Leaf</tissue>
    </source>
</reference>
<name>A0AAW2KVF8_9LAMI</name>
<accession>A0AAW2KVF8</accession>
<reference evidence="1" key="2">
    <citation type="journal article" date="2024" name="Plant">
        <title>Genomic evolution and insights into agronomic trait innovations of Sesamum species.</title>
        <authorList>
            <person name="Miao H."/>
            <person name="Wang L."/>
            <person name="Qu L."/>
            <person name="Liu H."/>
            <person name="Sun Y."/>
            <person name="Le M."/>
            <person name="Wang Q."/>
            <person name="Wei S."/>
            <person name="Zheng Y."/>
            <person name="Lin W."/>
            <person name="Duan Y."/>
            <person name="Cao H."/>
            <person name="Xiong S."/>
            <person name="Wang X."/>
            <person name="Wei L."/>
            <person name="Li C."/>
            <person name="Ma Q."/>
            <person name="Ju M."/>
            <person name="Zhao R."/>
            <person name="Li G."/>
            <person name="Mu C."/>
            <person name="Tian Q."/>
            <person name="Mei H."/>
            <person name="Zhang T."/>
            <person name="Gao T."/>
            <person name="Zhang H."/>
        </authorList>
    </citation>
    <scope>NUCLEOTIDE SEQUENCE</scope>
    <source>
        <strain evidence="1">KEN8</strain>
    </source>
</reference>
<protein>
    <submittedName>
        <fullName evidence="1">Uncharacterized protein</fullName>
    </submittedName>
</protein>
<feature type="non-terminal residue" evidence="1">
    <location>
        <position position="130"/>
    </location>
</feature>
<sequence length="130" mass="14790">MWSGAAVAETASKLLCVTRVEGLIHKDGVDVDEENITSIIFNRQKHIITFSYSQIHDMLAYGVELSWYRAMCTSCEESKQTCFLEDNRIQCRRFCYESTPLSERDFGCKLEYYTPYLLLAAVVIGGLIGL</sequence>
<gene>
    <name evidence="1" type="ORF">Scaly_2932100</name>
</gene>
<dbReference type="EMBL" id="JACGWM010000205">
    <property type="protein sequence ID" value="KAL0310374.1"/>
    <property type="molecule type" value="Genomic_DNA"/>
</dbReference>
<dbReference type="AlphaFoldDB" id="A0AAW2KVF8"/>
<proteinExistence type="predicted"/>
<organism evidence="1">
    <name type="scientific">Sesamum calycinum</name>
    <dbReference type="NCBI Taxonomy" id="2727403"/>
    <lineage>
        <taxon>Eukaryota</taxon>
        <taxon>Viridiplantae</taxon>
        <taxon>Streptophyta</taxon>
        <taxon>Embryophyta</taxon>
        <taxon>Tracheophyta</taxon>
        <taxon>Spermatophyta</taxon>
        <taxon>Magnoliopsida</taxon>
        <taxon>eudicotyledons</taxon>
        <taxon>Gunneridae</taxon>
        <taxon>Pentapetalae</taxon>
        <taxon>asterids</taxon>
        <taxon>lamiids</taxon>
        <taxon>Lamiales</taxon>
        <taxon>Pedaliaceae</taxon>
        <taxon>Sesamum</taxon>
    </lineage>
</organism>
<comment type="caution">
    <text evidence="1">The sequence shown here is derived from an EMBL/GenBank/DDBJ whole genome shotgun (WGS) entry which is preliminary data.</text>
</comment>